<dbReference type="EMBL" id="CABPSQ010000001">
    <property type="protein sequence ID" value="VVE60155.1"/>
    <property type="molecule type" value="Genomic_DNA"/>
</dbReference>
<evidence type="ECO:0000259" key="6">
    <source>
        <dbReference type="Pfam" id="PF04932"/>
    </source>
</evidence>
<dbReference type="AlphaFoldDB" id="A0A5E4ZID6"/>
<proteinExistence type="predicted"/>
<keyword evidence="8" id="KW-1185">Reference proteome</keyword>
<keyword evidence="4 5" id="KW-0472">Membrane</keyword>
<feature type="transmembrane region" description="Helical" evidence="5">
    <location>
        <begin position="352"/>
        <end position="373"/>
    </location>
</feature>
<dbReference type="GO" id="GO:0016020">
    <property type="term" value="C:membrane"/>
    <property type="evidence" value="ECO:0007669"/>
    <property type="project" value="UniProtKB-SubCell"/>
</dbReference>
<keyword evidence="3 5" id="KW-1133">Transmembrane helix</keyword>
<sequence length="415" mass="45779">MGRFSRCELAFFLISAGYVLSIYGNWYRLLLICFFIAVLLVFQLSGWQFQDVAAIGKGALIVLPLYVYMALSALWTSNPRFGVEYAAYAVLSVLPALSLGILLGRHNVLDRLPNGFALLIVTFLAMAVVNFYQGGDAMLYREGSSIRTVFAILLCVSTPMLMANWLAGSKGAKWFGAILLLAALYAMRESRSVVLLTIPVAAVMLYVYRRQQFLAYAKFAVPIAVLAALLPILIYGSEPRIDLGRLTSGTSFDVEDVPGEFKLPPEQRIDFARRLTTYTALQNLAKAPVFGAGYTAVWQENIQKYAYSLSAHGYIGNLAETGIVGMAMFFSIITYAMTVFRRRALGSFSLLWAGRVPVAEAALFFSFVELLLLGFVHQIFESAIFGLLLGLILGVAWRAPDTSCACQTNENERRA</sequence>
<dbReference type="RefSeq" id="WP_150622088.1">
    <property type="nucleotide sequence ID" value="NZ_CABPSQ010000001.1"/>
</dbReference>
<reference evidence="7 8" key="1">
    <citation type="submission" date="2019-08" db="EMBL/GenBank/DDBJ databases">
        <authorList>
            <person name="Peeters C."/>
        </authorList>
    </citation>
    <scope>NUCLEOTIDE SEQUENCE [LARGE SCALE GENOMIC DNA]</scope>
    <source>
        <strain evidence="7 8">LMG 31118</strain>
    </source>
</reference>
<feature type="transmembrane region" description="Helical" evidence="5">
    <location>
        <begin position="322"/>
        <end position="340"/>
    </location>
</feature>
<feature type="domain" description="O-antigen ligase-related" evidence="6">
    <location>
        <begin position="177"/>
        <end position="330"/>
    </location>
</feature>
<evidence type="ECO:0000256" key="5">
    <source>
        <dbReference type="SAM" id="Phobius"/>
    </source>
</evidence>
<dbReference type="OrthoDB" id="8935519at2"/>
<feature type="transmembrane region" description="Helical" evidence="5">
    <location>
        <begin position="85"/>
        <end position="104"/>
    </location>
</feature>
<gene>
    <name evidence="7" type="ORF">PCA31118_00140</name>
</gene>
<evidence type="ECO:0000256" key="4">
    <source>
        <dbReference type="ARBA" id="ARBA00023136"/>
    </source>
</evidence>
<evidence type="ECO:0000256" key="3">
    <source>
        <dbReference type="ARBA" id="ARBA00022989"/>
    </source>
</evidence>
<evidence type="ECO:0000313" key="8">
    <source>
        <dbReference type="Proteomes" id="UP000414136"/>
    </source>
</evidence>
<feature type="transmembrane region" description="Helical" evidence="5">
    <location>
        <begin position="145"/>
        <end position="164"/>
    </location>
</feature>
<feature type="transmembrane region" description="Helical" evidence="5">
    <location>
        <begin position="379"/>
        <end position="397"/>
    </location>
</feature>
<feature type="transmembrane region" description="Helical" evidence="5">
    <location>
        <begin position="29"/>
        <end position="47"/>
    </location>
</feature>
<dbReference type="Proteomes" id="UP000414136">
    <property type="component" value="Unassembled WGS sequence"/>
</dbReference>
<organism evidence="7 8">
    <name type="scientific">Pandoraea captiosa</name>
    <dbReference type="NCBI Taxonomy" id="2508302"/>
    <lineage>
        <taxon>Bacteria</taxon>
        <taxon>Pseudomonadati</taxon>
        <taxon>Pseudomonadota</taxon>
        <taxon>Betaproteobacteria</taxon>
        <taxon>Burkholderiales</taxon>
        <taxon>Burkholderiaceae</taxon>
        <taxon>Pandoraea</taxon>
    </lineage>
</organism>
<keyword evidence="2 5" id="KW-0812">Transmembrane</keyword>
<feature type="transmembrane region" description="Helical" evidence="5">
    <location>
        <begin position="193"/>
        <end position="208"/>
    </location>
</feature>
<evidence type="ECO:0000256" key="2">
    <source>
        <dbReference type="ARBA" id="ARBA00022692"/>
    </source>
</evidence>
<feature type="transmembrane region" description="Helical" evidence="5">
    <location>
        <begin position="116"/>
        <end position="133"/>
    </location>
</feature>
<accession>A0A5E4ZID6</accession>
<feature type="transmembrane region" description="Helical" evidence="5">
    <location>
        <begin position="215"/>
        <end position="236"/>
    </location>
</feature>
<comment type="subcellular location">
    <subcellularLocation>
        <location evidence="1">Membrane</location>
        <topology evidence="1">Multi-pass membrane protein</topology>
    </subcellularLocation>
</comment>
<dbReference type="Pfam" id="PF04932">
    <property type="entry name" value="Wzy_C"/>
    <property type="match status" value="1"/>
</dbReference>
<name>A0A5E4ZID6_9BURK</name>
<feature type="transmembrane region" description="Helical" evidence="5">
    <location>
        <begin position="54"/>
        <end position="73"/>
    </location>
</feature>
<evidence type="ECO:0000256" key="1">
    <source>
        <dbReference type="ARBA" id="ARBA00004141"/>
    </source>
</evidence>
<protein>
    <recommendedName>
        <fullName evidence="6">O-antigen ligase-related domain-containing protein</fullName>
    </recommendedName>
</protein>
<dbReference type="InterPro" id="IPR007016">
    <property type="entry name" value="O-antigen_ligase-rel_domated"/>
</dbReference>
<evidence type="ECO:0000313" key="7">
    <source>
        <dbReference type="EMBL" id="VVE60155.1"/>
    </source>
</evidence>